<accession>A0A4R1HBJ3</accession>
<feature type="domain" description="DUF7939" evidence="3">
    <location>
        <begin position="522"/>
        <end position="600"/>
    </location>
</feature>
<keyword evidence="5" id="KW-1185">Reference proteome</keyword>
<dbReference type="EMBL" id="SMFX01000001">
    <property type="protein sequence ID" value="TCK17893.1"/>
    <property type="molecule type" value="Genomic_DNA"/>
</dbReference>
<evidence type="ECO:0000256" key="2">
    <source>
        <dbReference type="SAM" id="Phobius"/>
    </source>
</evidence>
<reference evidence="4 5" key="1">
    <citation type="submission" date="2019-03" db="EMBL/GenBank/DDBJ databases">
        <title>Genomic Encyclopedia of Type Strains, Phase IV (KMG-IV): sequencing the most valuable type-strain genomes for metagenomic binning, comparative biology and taxonomic classification.</title>
        <authorList>
            <person name="Goeker M."/>
        </authorList>
    </citation>
    <scope>NUCLEOTIDE SEQUENCE [LARGE SCALE GENOMIC DNA]</scope>
    <source>
        <strain evidence="4 5">DSM 19610</strain>
    </source>
</reference>
<evidence type="ECO:0000259" key="3">
    <source>
        <dbReference type="Pfam" id="PF25607"/>
    </source>
</evidence>
<feature type="region of interest" description="Disordered" evidence="1">
    <location>
        <begin position="603"/>
        <end position="631"/>
    </location>
</feature>
<name>A0A4R1HBJ3_9GAMM</name>
<feature type="compositionally biased region" description="Polar residues" evidence="1">
    <location>
        <begin position="434"/>
        <end position="449"/>
    </location>
</feature>
<feature type="region of interest" description="Disordered" evidence="1">
    <location>
        <begin position="432"/>
        <end position="455"/>
    </location>
</feature>
<sequence length="631" mass="69605">MVTTVQRSTMTGIQTKAEHTGFTYYGRALFLLMMLALTSNVWADVQATLDRSTVYDGETVTLMIEATGKDESGEPDLSPLSKDFAVLGTSTSQRIQIINGRRSDSRQWQVELEPKKTGSLDIPALSVGRSKTKPLALKVMEQSAVSAVAGDRPVFMRTEASTGSMDVYVQQQILYVVRLYYRVPLLEGDFQDPQPDDAVVERLGEDRHFKTTIKGKDYQVVERHYAIFPEKSGDLLLPAITFTGRTASISSRRSSPMSSDLLIKRFFGRNPFDDPFFGGMAGDPGKRFRVRSEALTLEVKPRPASYTGKFWLPSQALTLQDSWQDPSPEFHVGEPVTRTVTLKAKGLESSQLPVIDFPSVQGVRVYPEQPVSENLTDGDWIFGVSKQTVAYVPSTAGKITLPAVRIDWWDTAKHQQRSAQLPAREIAVLPAAGGTSTPQSPPASDTTPDTAVHDTGSALPAGIQGWWKQWMGYRNILLAAVAVLVLLVVIVWWRNQRHFTRNHGSAVAGAQGRQQHPRTRSRELRAALKAACEANNPHVAAKALLEWAALEWPEQPPRNLGALAQRLASGSEEVRRLDNILYGDGAEAWQGEALWNALKTGLSPRQKHETKGSEGLAPLYPEVQRAGEHSS</sequence>
<dbReference type="Pfam" id="PF25607">
    <property type="entry name" value="DUF7939"/>
    <property type="match status" value="1"/>
</dbReference>
<dbReference type="InterPro" id="IPR025738">
    <property type="entry name" value="BatD"/>
</dbReference>
<dbReference type="AlphaFoldDB" id="A0A4R1HBJ3"/>
<evidence type="ECO:0000313" key="4">
    <source>
        <dbReference type="EMBL" id="TCK17893.1"/>
    </source>
</evidence>
<protein>
    <submittedName>
        <fullName evidence="4">Oxygen tolerance protein BatD</fullName>
    </submittedName>
</protein>
<keyword evidence="2" id="KW-0472">Membrane</keyword>
<dbReference type="InterPro" id="IPR057699">
    <property type="entry name" value="DUF7939"/>
</dbReference>
<keyword evidence="2" id="KW-0812">Transmembrane</keyword>
<evidence type="ECO:0000256" key="1">
    <source>
        <dbReference type="SAM" id="MobiDB-lite"/>
    </source>
</evidence>
<feature type="transmembrane region" description="Helical" evidence="2">
    <location>
        <begin position="476"/>
        <end position="493"/>
    </location>
</feature>
<gene>
    <name evidence="4" type="ORF">DFR30_1146</name>
</gene>
<proteinExistence type="predicted"/>
<dbReference type="PANTHER" id="PTHR40940:SF1">
    <property type="entry name" value="PROTEIN BATD"/>
    <property type="match status" value="1"/>
</dbReference>
<comment type="caution">
    <text evidence="4">The sequence shown here is derived from an EMBL/GenBank/DDBJ whole genome shotgun (WGS) entry which is preliminary data.</text>
</comment>
<dbReference type="Pfam" id="PF13584">
    <property type="entry name" value="BatD"/>
    <property type="match status" value="1"/>
</dbReference>
<feature type="transmembrane region" description="Helical" evidence="2">
    <location>
        <begin position="24"/>
        <end position="43"/>
    </location>
</feature>
<organism evidence="4 5">
    <name type="scientific">Thiogranum longum</name>
    <dbReference type="NCBI Taxonomy" id="1537524"/>
    <lineage>
        <taxon>Bacteria</taxon>
        <taxon>Pseudomonadati</taxon>
        <taxon>Pseudomonadota</taxon>
        <taxon>Gammaproteobacteria</taxon>
        <taxon>Chromatiales</taxon>
        <taxon>Ectothiorhodospiraceae</taxon>
        <taxon>Thiogranum</taxon>
    </lineage>
</organism>
<dbReference type="Proteomes" id="UP000295707">
    <property type="component" value="Unassembled WGS sequence"/>
</dbReference>
<keyword evidence="2" id="KW-1133">Transmembrane helix</keyword>
<evidence type="ECO:0000313" key="5">
    <source>
        <dbReference type="Proteomes" id="UP000295707"/>
    </source>
</evidence>
<dbReference type="PANTHER" id="PTHR40940">
    <property type="entry name" value="PROTEIN BATD-RELATED"/>
    <property type="match status" value="1"/>
</dbReference>
<dbReference type="OrthoDB" id="5293418at2"/>